<dbReference type="PRINTS" id="PR01023">
    <property type="entry name" value="NAFLGMOTY"/>
</dbReference>
<dbReference type="GO" id="GO:0009279">
    <property type="term" value="C:cell outer membrane"/>
    <property type="evidence" value="ECO:0007669"/>
    <property type="project" value="UniProtKB-SubCell"/>
</dbReference>
<feature type="domain" description="OmpA-like" evidence="6">
    <location>
        <begin position="103"/>
        <end position="220"/>
    </location>
</feature>
<comment type="subcellular location">
    <subcellularLocation>
        <location evidence="1">Cell outer membrane</location>
    </subcellularLocation>
</comment>
<evidence type="ECO:0000259" key="6">
    <source>
        <dbReference type="PROSITE" id="PS51123"/>
    </source>
</evidence>
<dbReference type="InterPro" id="IPR006664">
    <property type="entry name" value="OMP_bac"/>
</dbReference>
<dbReference type="PANTHER" id="PTHR30329">
    <property type="entry name" value="STATOR ELEMENT OF FLAGELLAR MOTOR COMPLEX"/>
    <property type="match status" value="1"/>
</dbReference>
<name>A0A840B239_9SPHN</name>
<keyword evidence="3" id="KW-0998">Cell outer membrane</keyword>
<evidence type="ECO:0000256" key="5">
    <source>
        <dbReference type="SAM" id="SignalP"/>
    </source>
</evidence>
<dbReference type="InterPro" id="IPR050330">
    <property type="entry name" value="Bact_OuterMem_StrucFunc"/>
</dbReference>
<dbReference type="Gene3D" id="3.30.1330.60">
    <property type="entry name" value="OmpA-like domain"/>
    <property type="match status" value="1"/>
</dbReference>
<keyword evidence="8" id="KW-1185">Reference proteome</keyword>
<accession>A0A840B239</accession>
<gene>
    <name evidence="7" type="ORF">GGR91_002322</name>
</gene>
<dbReference type="SUPFAM" id="SSF103088">
    <property type="entry name" value="OmpA-like"/>
    <property type="match status" value="1"/>
</dbReference>
<dbReference type="RefSeq" id="WP_183942348.1">
    <property type="nucleotide sequence ID" value="NZ_BAABBG010000021.1"/>
</dbReference>
<dbReference type="AlphaFoldDB" id="A0A840B239"/>
<dbReference type="Proteomes" id="UP000581447">
    <property type="component" value="Unassembled WGS sequence"/>
</dbReference>
<evidence type="ECO:0000256" key="1">
    <source>
        <dbReference type="ARBA" id="ARBA00004442"/>
    </source>
</evidence>
<dbReference type="EMBL" id="JACIEA010000004">
    <property type="protein sequence ID" value="MBB3944053.1"/>
    <property type="molecule type" value="Genomic_DNA"/>
</dbReference>
<dbReference type="PRINTS" id="PR01021">
    <property type="entry name" value="OMPADOMAIN"/>
</dbReference>
<dbReference type="PROSITE" id="PS51123">
    <property type="entry name" value="OMPA_2"/>
    <property type="match status" value="1"/>
</dbReference>
<dbReference type="Pfam" id="PF00691">
    <property type="entry name" value="OmpA"/>
    <property type="match status" value="1"/>
</dbReference>
<reference evidence="7 8" key="1">
    <citation type="submission" date="2020-08" db="EMBL/GenBank/DDBJ databases">
        <title>Genomic Encyclopedia of Type Strains, Phase IV (KMG-IV): sequencing the most valuable type-strain genomes for metagenomic binning, comparative biology and taxonomic classification.</title>
        <authorList>
            <person name="Goeker M."/>
        </authorList>
    </citation>
    <scope>NUCLEOTIDE SEQUENCE [LARGE SCALE GENOMIC DNA]</scope>
    <source>
        <strain evidence="7 8">DSM 29050</strain>
    </source>
</reference>
<keyword evidence="2 4" id="KW-0472">Membrane</keyword>
<dbReference type="InterPro" id="IPR006665">
    <property type="entry name" value="OmpA-like"/>
</dbReference>
<evidence type="ECO:0000256" key="4">
    <source>
        <dbReference type="PROSITE-ProRule" id="PRU00473"/>
    </source>
</evidence>
<evidence type="ECO:0000313" key="8">
    <source>
        <dbReference type="Proteomes" id="UP000581447"/>
    </source>
</evidence>
<evidence type="ECO:0000256" key="2">
    <source>
        <dbReference type="ARBA" id="ARBA00023136"/>
    </source>
</evidence>
<feature type="signal peptide" evidence="5">
    <location>
        <begin position="1"/>
        <end position="21"/>
    </location>
</feature>
<dbReference type="PANTHER" id="PTHR30329:SF21">
    <property type="entry name" value="LIPOPROTEIN YIAD-RELATED"/>
    <property type="match status" value="1"/>
</dbReference>
<dbReference type="InterPro" id="IPR036737">
    <property type="entry name" value="OmpA-like_sf"/>
</dbReference>
<comment type="caution">
    <text evidence="7">The sequence shown here is derived from an EMBL/GenBank/DDBJ whole genome shotgun (WGS) entry which is preliminary data.</text>
</comment>
<dbReference type="InterPro" id="IPR039567">
    <property type="entry name" value="Gly-zipper"/>
</dbReference>
<sequence>MMKKNQLITLSLMAAMLPLSACVTDPETGQRTISKAALGGVGGALGGYLLGDLIGGRRDRTEKIVGAGIGALAGAGVGYYMDEQERKLRQQTAGTGVNVIRDGDNLVLDMPSEVTFGVDSANIDAGFRNTLDQVASTLTQYEKTYIDVMGHTDSTGSDAYNQSLSERRASAVASYLTSRGVQSARLATRGYGESQPKASNLDEAGRAANRRVEIRLVPVTQG</sequence>
<evidence type="ECO:0000256" key="3">
    <source>
        <dbReference type="ARBA" id="ARBA00023237"/>
    </source>
</evidence>
<dbReference type="PROSITE" id="PS01068">
    <property type="entry name" value="OMPA_1"/>
    <property type="match status" value="1"/>
</dbReference>
<proteinExistence type="predicted"/>
<evidence type="ECO:0000313" key="7">
    <source>
        <dbReference type="EMBL" id="MBB3944053.1"/>
    </source>
</evidence>
<keyword evidence="5" id="KW-0732">Signal</keyword>
<organism evidence="7 8">
    <name type="scientific">Sphingorhabdus rigui</name>
    <dbReference type="NCBI Taxonomy" id="1282858"/>
    <lineage>
        <taxon>Bacteria</taxon>
        <taxon>Pseudomonadati</taxon>
        <taxon>Pseudomonadota</taxon>
        <taxon>Alphaproteobacteria</taxon>
        <taxon>Sphingomonadales</taxon>
        <taxon>Sphingomonadaceae</taxon>
        <taxon>Sphingorhabdus</taxon>
    </lineage>
</organism>
<dbReference type="Pfam" id="PF13488">
    <property type="entry name" value="Gly-zipper_Omp"/>
    <property type="match status" value="1"/>
</dbReference>
<feature type="chain" id="PRO_5033022964" evidence="5">
    <location>
        <begin position="22"/>
        <end position="222"/>
    </location>
</feature>
<dbReference type="CDD" id="cd07185">
    <property type="entry name" value="OmpA_C-like"/>
    <property type="match status" value="1"/>
</dbReference>
<protein>
    <submittedName>
        <fullName evidence="7">Outer membrane protein OmpA-like peptidoglycan-associated protein</fullName>
    </submittedName>
</protein>
<dbReference type="InterPro" id="IPR006690">
    <property type="entry name" value="OMPA-like_CS"/>
</dbReference>